<gene>
    <name evidence="2" type="ORF">HCJ96_07065</name>
</gene>
<evidence type="ECO:0000313" key="3">
    <source>
        <dbReference type="Proteomes" id="UP000709336"/>
    </source>
</evidence>
<keyword evidence="3" id="KW-1185">Reference proteome</keyword>
<proteinExistence type="predicted"/>
<dbReference type="EMBL" id="JAATNW010000003">
    <property type="protein sequence ID" value="NMH59772.1"/>
    <property type="molecule type" value="Genomic_DNA"/>
</dbReference>
<evidence type="ECO:0000313" key="2">
    <source>
        <dbReference type="EMBL" id="NMH59772.1"/>
    </source>
</evidence>
<evidence type="ECO:0000256" key="1">
    <source>
        <dbReference type="SAM" id="MobiDB-lite"/>
    </source>
</evidence>
<protein>
    <submittedName>
        <fullName evidence="2">DUF4124 domain-containing protein</fullName>
    </submittedName>
</protein>
<name>A0ABX1R2P2_9ALTE</name>
<dbReference type="RefSeq" id="WP_169210326.1">
    <property type="nucleotide sequence ID" value="NZ_JAATNW010000003.1"/>
</dbReference>
<reference evidence="2 3" key="1">
    <citation type="submission" date="2020-03" db="EMBL/GenBank/DDBJ databases">
        <title>Alteromonas ponticola sp. nov., isolated from seawater.</title>
        <authorList>
            <person name="Yoon J.-H."/>
            <person name="Kim Y.-O."/>
        </authorList>
    </citation>
    <scope>NUCLEOTIDE SEQUENCE [LARGE SCALE GENOMIC DNA]</scope>
    <source>
        <strain evidence="2 3">MYP5</strain>
    </source>
</reference>
<dbReference type="Proteomes" id="UP000709336">
    <property type="component" value="Unassembled WGS sequence"/>
</dbReference>
<dbReference type="Gene3D" id="2.60.40.10">
    <property type="entry name" value="Immunoglobulins"/>
    <property type="match status" value="1"/>
</dbReference>
<dbReference type="InterPro" id="IPR013783">
    <property type="entry name" value="Ig-like_fold"/>
</dbReference>
<comment type="caution">
    <text evidence="2">The sequence shown here is derived from an EMBL/GenBank/DDBJ whole genome shotgun (WGS) entry which is preliminary data.</text>
</comment>
<sequence>MRRSAYWAVAVSLLVVNKVDADPVYKVVQEDGTVLYTNEPQQGAEEVTLADTTKNAVPALSSQTRAQPALQPPPKNKPDVQVSILSPAPEATIRDNQGNLLIKAQASANARGRYQLWFDGAALETNQSGIFSLEGINRGAHDYQVKFIDNKGKTLASSPQQTLYLHQASALINTNRQ</sequence>
<feature type="region of interest" description="Disordered" evidence="1">
    <location>
        <begin position="60"/>
        <end position="80"/>
    </location>
</feature>
<accession>A0ABX1R2P2</accession>
<organism evidence="2 3">
    <name type="scientific">Alteromonas ponticola</name>
    <dbReference type="NCBI Taxonomy" id="2720613"/>
    <lineage>
        <taxon>Bacteria</taxon>
        <taxon>Pseudomonadati</taxon>
        <taxon>Pseudomonadota</taxon>
        <taxon>Gammaproteobacteria</taxon>
        <taxon>Alteromonadales</taxon>
        <taxon>Alteromonadaceae</taxon>
        <taxon>Alteromonas/Salinimonas group</taxon>
        <taxon>Alteromonas</taxon>
    </lineage>
</organism>